<keyword evidence="3" id="KW-1185">Reference proteome</keyword>
<evidence type="ECO:0000313" key="3">
    <source>
        <dbReference type="Proteomes" id="UP001598201"/>
    </source>
</evidence>
<protein>
    <submittedName>
        <fullName evidence="2">Toxin-antitoxin system HicB family antitoxin</fullName>
    </submittedName>
</protein>
<dbReference type="InterPro" id="IPR010985">
    <property type="entry name" value="Ribbon_hlx_hlx"/>
</dbReference>
<evidence type="ECO:0000256" key="1">
    <source>
        <dbReference type="SAM" id="MobiDB-lite"/>
    </source>
</evidence>
<proteinExistence type="predicted"/>
<dbReference type="InterPro" id="IPR008651">
    <property type="entry name" value="Uncharacterised_HicB"/>
</dbReference>
<reference evidence="2 3" key="1">
    <citation type="submission" date="2024-09" db="EMBL/GenBank/DDBJ databases">
        <title>Genomes of Rahnella.</title>
        <authorList>
            <person name="Mnguni F.C."/>
            <person name="Shin G.Y."/>
            <person name="Coutinho T."/>
        </authorList>
    </citation>
    <scope>NUCLEOTIDE SEQUENCE [LARGE SCALE GENOMIC DNA]</scope>
    <source>
        <strain evidence="2 3">20WA0057</strain>
    </source>
</reference>
<dbReference type="Proteomes" id="UP001598201">
    <property type="component" value="Unassembled WGS sequence"/>
</dbReference>
<dbReference type="EMBL" id="JBHUCJ010000012">
    <property type="protein sequence ID" value="MFD3223372.1"/>
    <property type="molecule type" value="Genomic_DNA"/>
</dbReference>
<evidence type="ECO:0000313" key="2">
    <source>
        <dbReference type="EMBL" id="MFD3223372.1"/>
    </source>
</evidence>
<dbReference type="Gene3D" id="1.10.1220.10">
    <property type="entry name" value="Met repressor-like"/>
    <property type="match status" value="1"/>
</dbReference>
<sequence>MSTVTTRDRSPKGSGQSPQFKMRITPELKEQLEAEAGKDNVSLANWIKDLARQELKRRGIEPKG</sequence>
<feature type="region of interest" description="Disordered" evidence="1">
    <location>
        <begin position="1"/>
        <end position="23"/>
    </location>
</feature>
<organism evidence="2 3">
    <name type="scientific">Rahnella sp. (strain Y9602)</name>
    <dbReference type="NCBI Taxonomy" id="2703885"/>
    <lineage>
        <taxon>Bacteria</taxon>
        <taxon>Pseudomonadati</taxon>
        <taxon>Pseudomonadota</taxon>
        <taxon>Gammaproteobacteria</taxon>
        <taxon>Enterobacterales</taxon>
        <taxon>Yersiniaceae</taxon>
        <taxon>Rahnella</taxon>
    </lineage>
</organism>
<name>A0ABW6C6N0_RAHSY</name>
<gene>
    <name evidence="2" type="ORF">ACFPK4_07490</name>
</gene>
<feature type="compositionally biased region" description="Basic and acidic residues" evidence="1">
    <location>
        <begin position="1"/>
        <end position="11"/>
    </location>
</feature>
<dbReference type="Pfam" id="PF05534">
    <property type="entry name" value="HicB"/>
    <property type="match status" value="1"/>
</dbReference>
<accession>A0ABW6C6N0</accession>
<comment type="caution">
    <text evidence="2">The sequence shown here is derived from an EMBL/GenBank/DDBJ whole genome shotgun (WGS) entry which is preliminary data.</text>
</comment>
<dbReference type="SUPFAM" id="SSF47598">
    <property type="entry name" value="Ribbon-helix-helix"/>
    <property type="match status" value="1"/>
</dbReference>
<dbReference type="RefSeq" id="WP_126124326.1">
    <property type="nucleotide sequence ID" value="NZ_JBHUCJ010000012.1"/>
</dbReference>
<dbReference type="InterPro" id="IPR013321">
    <property type="entry name" value="Arc_rbn_hlx_hlx"/>
</dbReference>